<gene>
    <name evidence="3" type="ORF">ACHAW5_004803</name>
</gene>
<protein>
    <recommendedName>
        <fullName evidence="5">Metallo-beta-lactamase domain-containing protein</fullName>
    </recommendedName>
</protein>
<accession>A0ABD3MKG9</accession>
<dbReference type="InterPro" id="IPR025638">
    <property type="entry name" value="DUF4336"/>
</dbReference>
<feature type="compositionally biased region" description="Pro residues" evidence="1">
    <location>
        <begin position="87"/>
        <end position="96"/>
    </location>
</feature>
<feature type="chain" id="PRO_5044848615" description="Metallo-beta-lactamase domain-containing protein" evidence="2">
    <location>
        <begin position="25"/>
        <end position="541"/>
    </location>
</feature>
<dbReference type="PANTHER" id="PTHR33835">
    <property type="entry name" value="YALI0C07656P"/>
    <property type="match status" value="1"/>
</dbReference>
<feature type="region of interest" description="Disordered" evidence="1">
    <location>
        <begin position="56"/>
        <end position="98"/>
    </location>
</feature>
<keyword evidence="2" id="KW-0732">Signal</keyword>
<dbReference type="AlphaFoldDB" id="A0ABD3MKG9"/>
<organism evidence="3 4">
    <name type="scientific">Stephanodiscus triporus</name>
    <dbReference type="NCBI Taxonomy" id="2934178"/>
    <lineage>
        <taxon>Eukaryota</taxon>
        <taxon>Sar</taxon>
        <taxon>Stramenopiles</taxon>
        <taxon>Ochrophyta</taxon>
        <taxon>Bacillariophyta</taxon>
        <taxon>Coscinodiscophyceae</taxon>
        <taxon>Thalassiosirophycidae</taxon>
        <taxon>Stephanodiscales</taxon>
        <taxon>Stephanodiscaceae</taxon>
        <taxon>Stephanodiscus</taxon>
    </lineage>
</organism>
<evidence type="ECO:0000313" key="3">
    <source>
        <dbReference type="EMBL" id="KAL3764539.1"/>
    </source>
</evidence>
<proteinExistence type="predicted"/>
<dbReference type="EMBL" id="JALLAZ020001770">
    <property type="protein sequence ID" value="KAL3764539.1"/>
    <property type="molecule type" value="Genomic_DNA"/>
</dbReference>
<dbReference type="PANTHER" id="PTHR33835:SF2">
    <property type="entry name" value="LYSINE-TRNA LIGASE"/>
    <property type="match status" value="1"/>
</dbReference>
<dbReference type="Proteomes" id="UP001530315">
    <property type="component" value="Unassembled WGS sequence"/>
</dbReference>
<evidence type="ECO:0000256" key="2">
    <source>
        <dbReference type="SAM" id="SignalP"/>
    </source>
</evidence>
<reference evidence="3 4" key="1">
    <citation type="submission" date="2024-10" db="EMBL/GenBank/DDBJ databases">
        <title>Updated reference genomes for cyclostephanoid diatoms.</title>
        <authorList>
            <person name="Roberts W.R."/>
            <person name="Alverson A.J."/>
        </authorList>
    </citation>
    <scope>NUCLEOTIDE SEQUENCE [LARGE SCALE GENOMIC DNA]</scope>
    <source>
        <strain evidence="3 4">AJA276-08</strain>
    </source>
</reference>
<keyword evidence="4" id="KW-1185">Reference proteome</keyword>
<evidence type="ECO:0000256" key="1">
    <source>
        <dbReference type="SAM" id="MobiDB-lite"/>
    </source>
</evidence>
<sequence length="541" mass="58614">MKSSLAVLLPIIIPLIVLLHGGGGTSSAGGVMGFRPPPSFPSTTIAAVATTARGNKNLAVHPSPPTPRLLLASKNEKNHDGGGDGDPAPPNNPPSPRLLLSRRQVGELAFAASGLGLTYLGTREDTPQEYGLWGVLPVGTYKTKQTVMETIVPDTIWTFDQKFGILNVQVPSRMTVIKLSAEAGGGLFVYDPIAATPELLGMMRKLEAEHGPVRHVVLGSVAIEHKVYAGVFGRKFPHAKVWVQPGQYSFPSSLPISYLGFPYGRTYTIPNSIADAPGGWKVDFDYMTLGPLISKDGAFGETVFFHKSTNTLLVTDTVLEVTDEVPMIFDVDPRPLLFHARSTVNEVVDDTREVRERGWRRVVLFGLFFTPGALKIKDVNTALAERRPDINSDFAGLYPWDWVGDDVASFKALQGGLLVAPILQQLILNREPVEVLDFADEVSKWPIRRIIPAHLKNNLAYTGKDYRAAFSFLEAGGVPPGLPRPLDVDMKSLRDAEVGLLESGAVARCPPLPGGDVSREDVLRQTVYGCRAGLCAPRSSP</sequence>
<dbReference type="Pfam" id="PF14234">
    <property type="entry name" value="DUF4336"/>
    <property type="match status" value="1"/>
</dbReference>
<comment type="caution">
    <text evidence="3">The sequence shown here is derived from an EMBL/GenBank/DDBJ whole genome shotgun (WGS) entry which is preliminary data.</text>
</comment>
<name>A0ABD3MKG9_9STRA</name>
<feature type="signal peptide" evidence="2">
    <location>
        <begin position="1"/>
        <end position="24"/>
    </location>
</feature>
<evidence type="ECO:0008006" key="5">
    <source>
        <dbReference type="Google" id="ProtNLM"/>
    </source>
</evidence>
<evidence type="ECO:0000313" key="4">
    <source>
        <dbReference type="Proteomes" id="UP001530315"/>
    </source>
</evidence>